<dbReference type="InterPro" id="IPR019734">
    <property type="entry name" value="TPR_rpt"/>
</dbReference>
<feature type="region of interest" description="Disordered" evidence="4">
    <location>
        <begin position="1426"/>
        <end position="1637"/>
    </location>
</feature>
<feature type="compositionally biased region" description="Low complexity" evidence="4">
    <location>
        <begin position="2520"/>
        <end position="2538"/>
    </location>
</feature>
<evidence type="ECO:0000313" key="5">
    <source>
        <dbReference type="EMBL" id="CAG6733542.1"/>
    </source>
</evidence>
<dbReference type="SUPFAM" id="SSF48452">
    <property type="entry name" value="TPR-like"/>
    <property type="match status" value="1"/>
</dbReference>
<feature type="compositionally biased region" description="Polar residues" evidence="4">
    <location>
        <begin position="1855"/>
        <end position="1896"/>
    </location>
</feature>
<feature type="compositionally biased region" description="Basic and acidic residues" evidence="4">
    <location>
        <begin position="2664"/>
        <end position="2673"/>
    </location>
</feature>
<feature type="compositionally biased region" description="Polar residues" evidence="4">
    <location>
        <begin position="335"/>
        <end position="350"/>
    </location>
</feature>
<feature type="region of interest" description="Disordered" evidence="4">
    <location>
        <begin position="1734"/>
        <end position="1808"/>
    </location>
</feature>
<reference evidence="5" key="1">
    <citation type="submission" date="2021-05" db="EMBL/GenBank/DDBJ databases">
        <authorList>
            <person name="Alioto T."/>
            <person name="Alioto T."/>
            <person name="Gomez Garrido J."/>
        </authorList>
    </citation>
    <scope>NUCLEOTIDE SEQUENCE</scope>
</reference>
<keyword evidence="3" id="KW-0802">TPR repeat</keyword>
<keyword evidence="2" id="KW-0539">Nucleus</keyword>
<feature type="compositionally biased region" description="Polar residues" evidence="4">
    <location>
        <begin position="2680"/>
        <end position="2702"/>
    </location>
</feature>
<evidence type="ECO:0000256" key="4">
    <source>
        <dbReference type="SAM" id="MobiDB-lite"/>
    </source>
</evidence>
<feature type="compositionally biased region" description="Basic and acidic residues" evidence="4">
    <location>
        <begin position="1474"/>
        <end position="1539"/>
    </location>
</feature>
<feature type="compositionally biased region" description="Basic and acidic residues" evidence="4">
    <location>
        <begin position="1579"/>
        <end position="1626"/>
    </location>
</feature>
<dbReference type="SMART" id="SM00028">
    <property type="entry name" value="TPR"/>
    <property type="match status" value="4"/>
</dbReference>
<dbReference type="PANTHER" id="PTHR15502">
    <property type="entry name" value="CALCINEURIN-BINDING PROTEIN CABIN 1-RELATED"/>
    <property type="match status" value="1"/>
</dbReference>
<accession>A0A8D9DY44</accession>
<dbReference type="InterPro" id="IPR011990">
    <property type="entry name" value="TPR-like_helical_dom_sf"/>
</dbReference>
<comment type="subcellular location">
    <subcellularLocation>
        <location evidence="1">Nucleus</location>
    </subcellularLocation>
</comment>
<feature type="compositionally biased region" description="Basic and acidic residues" evidence="4">
    <location>
        <begin position="1773"/>
        <end position="1790"/>
    </location>
</feature>
<organism evidence="5">
    <name type="scientific">Cacopsylla melanoneura</name>
    <dbReference type="NCBI Taxonomy" id="428564"/>
    <lineage>
        <taxon>Eukaryota</taxon>
        <taxon>Metazoa</taxon>
        <taxon>Ecdysozoa</taxon>
        <taxon>Arthropoda</taxon>
        <taxon>Hexapoda</taxon>
        <taxon>Insecta</taxon>
        <taxon>Pterygota</taxon>
        <taxon>Neoptera</taxon>
        <taxon>Paraneoptera</taxon>
        <taxon>Hemiptera</taxon>
        <taxon>Sternorrhyncha</taxon>
        <taxon>Psylloidea</taxon>
        <taxon>Psyllidae</taxon>
        <taxon>Psyllinae</taxon>
        <taxon>Cacopsylla</taxon>
    </lineage>
</organism>
<feature type="compositionally biased region" description="Polar residues" evidence="4">
    <location>
        <begin position="2047"/>
        <end position="2061"/>
    </location>
</feature>
<evidence type="ECO:0000256" key="3">
    <source>
        <dbReference type="PROSITE-ProRule" id="PRU00339"/>
    </source>
</evidence>
<dbReference type="Gene3D" id="1.25.40.10">
    <property type="entry name" value="Tetratricopeptide repeat domain"/>
    <property type="match status" value="1"/>
</dbReference>
<dbReference type="PANTHER" id="PTHR15502:SF7">
    <property type="entry name" value="CALCINEURIN-BINDING PROTEIN CABIN-1"/>
    <property type="match status" value="1"/>
</dbReference>
<feature type="compositionally biased region" description="Polar residues" evidence="4">
    <location>
        <begin position="1752"/>
        <end position="1772"/>
    </location>
</feature>
<evidence type="ECO:0000256" key="2">
    <source>
        <dbReference type="ARBA" id="ARBA00023242"/>
    </source>
</evidence>
<name>A0A8D9DY44_9HEMI</name>
<feature type="compositionally biased region" description="Polar residues" evidence="4">
    <location>
        <begin position="2015"/>
        <end position="2030"/>
    </location>
</feature>
<protein>
    <submittedName>
        <fullName evidence="5">Calcineurin-binding protein cabin-1</fullName>
    </submittedName>
</protein>
<feature type="compositionally biased region" description="Acidic residues" evidence="4">
    <location>
        <begin position="1428"/>
        <end position="1473"/>
    </location>
</feature>
<feature type="region of interest" description="Disordered" evidence="4">
    <location>
        <begin position="2787"/>
        <end position="2816"/>
    </location>
</feature>
<feature type="compositionally biased region" description="Acidic residues" evidence="4">
    <location>
        <begin position="2094"/>
        <end position="2104"/>
    </location>
</feature>
<dbReference type="PROSITE" id="PS50005">
    <property type="entry name" value="TPR"/>
    <property type="match status" value="1"/>
</dbReference>
<feature type="compositionally biased region" description="Polar residues" evidence="4">
    <location>
        <begin position="2553"/>
        <end position="2565"/>
    </location>
</feature>
<feature type="compositionally biased region" description="Basic and acidic residues" evidence="4">
    <location>
        <begin position="1734"/>
        <end position="1751"/>
    </location>
</feature>
<dbReference type="GO" id="GO:0005634">
    <property type="term" value="C:nucleus"/>
    <property type="evidence" value="ECO:0007669"/>
    <property type="project" value="UniProtKB-SubCell"/>
</dbReference>
<feature type="compositionally biased region" description="Polar residues" evidence="4">
    <location>
        <begin position="1540"/>
        <end position="1552"/>
    </location>
</feature>
<feature type="compositionally biased region" description="Basic residues" evidence="4">
    <location>
        <begin position="2787"/>
        <end position="2798"/>
    </location>
</feature>
<feature type="compositionally biased region" description="Basic and acidic residues" evidence="4">
    <location>
        <begin position="2062"/>
        <end position="2090"/>
    </location>
</feature>
<evidence type="ECO:0000256" key="1">
    <source>
        <dbReference type="ARBA" id="ARBA00004123"/>
    </source>
</evidence>
<proteinExistence type="predicted"/>
<feature type="region of interest" description="Disordered" evidence="4">
    <location>
        <begin position="320"/>
        <end position="381"/>
    </location>
</feature>
<dbReference type="InterPro" id="IPR033053">
    <property type="entry name" value="Hir3/CABIN1"/>
</dbReference>
<feature type="compositionally biased region" description="Basic and acidic residues" evidence="4">
    <location>
        <begin position="1897"/>
        <end position="1928"/>
    </location>
</feature>
<feature type="compositionally biased region" description="Basic residues" evidence="4">
    <location>
        <begin position="2118"/>
        <end position="2135"/>
    </location>
</feature>
<dbReference type="GO" id="GO:0006325">
    <property type="term" value="P:chromatin organization"/>
    <property type="evidence" value="ECO:0007669"/>
    <property type="project" value="InterPro"/>
</dbReference>
<feature type="compositionally biased region" description="Polar residues" evidence="4">
    <location>
        <begin position="2496"/>
        <end position="2512"/>
    </location>
</feature>
<feature type="repeat" description="TPR" evidence="3">
    <location>
        <begin position="89"/>
        <end position="122"/>
    </location>
</feature>
<feature type="region of interest" description="Disordered" evidence="4">
    <location>
        <begin position="2363"/>
        <end position="2383"/>
    </location>
</feature>
<dbReference type="GO" id="GO:0031491">
    <property type="term" value="F:nucleosome binding"/>
    <property type="evidence" value="ECO:0007669"/>
    <property type="project" value="TreeGrafter"/>
</dbReference>
<feature type="compositionally biased region" description="Basic and acidic residues" evidence="4">
    <location>
        <begin position="1976"/>
        <end position="2014"/>
    </location>
</feature>
<sequence>MLPLKLRALSDESDESDSETETPRITKELLEEKALKEYREALTLKQQKRFGDAEELLLNLVNSSLLSEAEGQVGFTGGRIEPSLLHLKYGCFINLGSINAEANNLEEALEYYVKAIELDSTDINIWYKIGKIALDIHNLDLAVQAFNNGFQCNESHWPTLDNLITALFSIGDYLSCLYMIWRAFELDADYVKGHVFKQYISTNHACFIETFKCIHAECTFGPDQPIPVEYEHLILDTAFALRTNACAEDQFLVRSWEKPAESNKRTAVRLNELSENSWEELGTKLMQLYEQIDQEEIGATYYTPVILVSDSSQDNVNVVQMKRKDEETRKKKQAEPSTEPTDLNIGTRQSLGKKRNTPSTLDQSHLCDKRRSSRQRGLNKKEDPSLCVALRSVIPEDLLPLHEVDMFKDSPDPIRWTEDTLELIGMFDDLEDMTLDSTGELSALFVQRLSEGERNTLLSGYFSSPDREGADVATFLSLHSNQNILNLFLAYLRSLCAKWNILWPASLKSLYCSIFNTISAHFSSGRFRVCVDKIEDEHTSASDNSADLLRTNTMVLVLFGELTLNACIEKGEFLRSAEDKELFPSLLFQELYDAESSLDLCSDSDLSLYLRLKHFTFLWPLYNSGTDLTSHIEHLDSLVAALEEVNYNERLVLMNNGYYQVISKEVYGRLRTVLEVTRDLQEVISIYTYHLQCDSECNKAVFARLVSHLEYSLTHEETLTLVKLLKLNTLHSTSTQLPTALNEEVEGEGNTSGADEEEEGENIYDVISQYDYLLKLCYELNYNERCFKYSACFLNKLISRFKKLNTSINNSPSGHEAYVKRRSACTNRITDIISRLLYCINKADSSLFQVLTQDQYKQLILNLCQLICYQIEFMQDSANTISPELTSVPFDTIQHWLVLYYIVKHEESKPSLNTSTDSATLESSPEKTQDDLYFRTAPYSTRLLFIAHEYLGKRAWCCHENGVLLFKIIDVVTEDYIKYNTLANLENAHFHEFLQHIDQVFYCLYGHPASKQCVRNYIKQKYYLQPHNALGVAFTYERAKQIYFFYKTNKVAEYDTLSKNFSISFDVETLFRNIIREIPDKEKPDKYIDQVYDGIKKSSSFSQIFSGVERHLCKELRDIYYYIGDYHFKNKVFNKAIQYYLLDICVNHYRVDAWAAMTLSQQKDIETILNSGDTIDASEMVTSSCLWTMNSFKITSSLKCKPPILTIFIEYGTFAYTIAAFCSRRIKCESVVGDMSLEQFTALEKLKTELLSTCKENFIKATQVLEKHFKYNQVENDEKWLHLYMLGKYYEKTDSADPKSCLNNYYQAFETLRIQNGALYPLKVNYSEPQTGAVESLELFYRIHATILKFIDRSGDHVLDHESVAFYLEMVRRLSVSRFMFTDNDPLEALGANVTIVEEDNEQDVEIICTVQEVMNKVLMMTQMASEQDLDEEDTSSESEASSSEDSESESDSSSESESESSEETSSSEEEKDDGVKRNRKKTDEARDKANIRKVQNKVEKIGNEKKKISENQKTGAQEEKCKTKVEKVLENDKTESKTNLHTPADNASTTLGGVVLAGNGVKRKQASSVGEDEVNNGDNKKLKIEDEHESESRKRKAVELLEKEEQDEKRVKTENDDGEKCDTKLEQGGAGGIGDNRVEVVETPNSVEENVQGLNENDNLEREVKKLEVSETNEAMIDDESVKSNTNMIEGVRNNAEAVKCETVEVKLETNKIDGTIKDTDKLATSNIADDCAKSCDLSDKSSANDKEQNSKNLTETLNKSKSESSTTENVPKTRENMMTPKEDEKPTKVEVPSNSQESKRSFSMAPKKMKIMDSINFLDCINSSCDNIFENLNKIVSTCDSAVQESESRSGDANDSETNAVESDSASGNAMSDNGSKQNTPSTDTKHAQTQIQDTKAEDKSAEKTVKTDQDNSNGMDKEIIKDTTTTRDEEIEVIQVSKPDKKIAEIVIEDSMEDIEILDPESGMLVTTKQKKIKENETAVDNSEKKIDEDTQHSKLNKDNASKDNDSKRSVDTQANTSMSGVRSQENTTREQDDAKMDIDENKTNTGMKSEKVTTQVKESNRTKPVKDSSKNVKNPKGDTDKNKMEIDNSSSEEEDSESSDSETSGSSEEEKVKSSKKKQAPKLKTSFKKRLPRNEQTLKKKRELRKWKRNKKEIISYCTTALEECHRRFPEHFKSLYRLAYHYYHSTSDRDVDKARSILLDGLFRQRKQKDFFKGLWRPPVADLDRPGSFAYHMSRSIHLVIDLLSETKDGKTLMDIAVALKDEPEAEKKYLRDNEREQFCQDALTVCEKILKDNLEDIRRNAIHEKSDMKKIFFDAKYIHSTYSQSKAWGSKDSVFSKLYGEIRMLLQKTLKITAQESSLVEESQPKKSKASASSGAFTGDKGVVTEKAFEKTDRELQAKKESYNVSSMSQMTNPVPQPVPLPRIQPPVSLAGDMFGSHFLASCYQRPTVPQPRILHPQPPVKSATPPQEMSLQQKLAAKQNPTGKLKNIGPNQTQPLKNIGPTQTHPLPGKNIGSTQAQQSQQSGHSDSTSGKVYKPGKLTAEPGIIQSNQLQKPTSSSVPPPKIITINPTKYLNKTKQKLQQEGAKSNPKTDGLKPTSTPNVNIRPLQKPAHLTESGNLPTSFKLPKSVSLTRVNANSPPPRPESSKPKQASITKVMEPKRSESPKLKKVPTKVSTDPKPSTSSPQIIDLTTSNLPKAISITKVSVEGSKPSVQGQADQGRKNVTEQGKLQPKSVKIKKLQKAEANSQPRPGNGAAIKSNLVPSTSITSPVGVSLINKVKKSQGQKFKTKKTPSATTSALKNFRKPNSKEVKDKEEIIMIELD</sequence>
<feature type="compositionally biased region" description="Polar residues" evidence="4">
    <location>
        <begin position="2471"/>
        <end position="2480"/>
    </location>
</feature>
<feature type="region of interest" description="Disordered" evidence="4">
    <location>
        <begin position="1842"/>
        <end position="1928"/>
    </location>
</feature>
<feature type="region of interest" description="Disordered" evidence="4">
    <location>
        <begin position="738"/>
        <end position="758"/>
    </location>
</feature>
<feature type="compositionally biased region" description="Basic and acidic residues" evidence="4">
    <location>
        <begin position="2031"/>
        <end position="2046"/>
    </location>
</feature>
<feature type="compositionally biased region" description="Polar residues" evidence="4">
    <location>
        <begin position="2580"/>
        <end position="2609"/>
    </location>
</feature>
<feature type="region of interest" description="Disordered" evidence="4">
    <location>
        <begin position="1968"/>
        <end position="2147"/>
    </location>
</feature>
<feature type="region of interest" description="Disordered" evidence="4">
    <location>
        <begin position="2456"/>
        <end position="2775"/>
    </location>
</feature>
<dbReference type="EMBL" id="HBUF01390136">
    <property type="protein sequence ID" value="CAG6733542.1"/>
    <property type="molecule type" value="Transcribed_RNA"/>
</dbReference>